<comment type="caution">
    <text evidence="1">The sequence shown here is derived from an EMBL/GenBank/DDBJ whole genome shotgun (WGS) entry which is preliminary data.</text>
</comment>
<gene>
    <name evidence="1" type="ORF">OnM2_008017</name>
</gene>
<proteinExistence type="predicted"/>
<feature type="non-terminal residue" evidence="1">
    <location>
        <position position="1"/>
    </location>
</feature>
<name>A0A420I6Y6_9PEZI</name>
<dbReference type="EMBL" id="MCFK01000865">
    <property type="protein sequence ID" value="RKF65418.1"/>
    <property type="molecule type" value="Genomic_DNA"/>
</dbReference>
<evidence type="ECO:0000313" key="2">
    <source>
        <dbReference type="Proteomes" id="UP000286134"/>
    </source>
</evidence>
<evidence type="ECO:0000313" key="1">
    <source>
        <dbReference type="EMBL" id="RKF65418.1"/>
    </source>
</evidence>
<protein>
    <submittedName>
        <fullName evidence="1">Uncharacterized protein</fullName>
    </submittedName>
</protein>
<organism evidence="1 2">
    <name type="scientific">Erysiphe neolycopersici</name>
    <dbReference type="NCBI Taxonomy" id="212602"/>
    <lineage>
        <taxon>Eukaryota</taxon>
        <taxon>Fungi</taxon>
        <taxon>Dikarya</taxon>
        <taxon>Ascomycota</taxon>
        <taxon>Pezizomycotina</taxon>
        <taxon>Leotiomycetes</taxon>
        <taxon>Erysiphales</taxon>
        <taxon>Erysiphaceae</taxon>
        <taxon>Erysiphe</taxon>
    </lineage>
</organism>
<accession>A0A420I6Y6</accession>
<reference evidence="1 2" key="1">
    <citation type="journal article" date="2018" name="BMC Genomics">
        <title>Comparative genome analyses reveal sequence features reflecting distinct modes of host-adaptation between dicot and monocot powdery mildew.</title>
        <authorList>
            <person name="Wu Y."/>
            <person name="Ma X."/>
            <person name="Pan Z."/>
            <person name="Kale S.D."/>
            <person name="Song Y."/>
            <person name="King H."/>
            <person name="Zhang Q."/>
            <person name="Presley C."/>
            <person name="Deng X."/>
            <person name="Wei C.I."/>
            <person name="Xiao S."/>
        </authorList>
    </citation>
    <scope>NUCLEOTIDE SEQUENCE [LARGE SCALE GENOMIC DNA]</scope>
    <source>
        <strain evidence="1">UMSG2</strain>
    </source>
</reference>
<sequence length="73" mass="7860">PAPTLEGVCDQQQSSLSQKGLIDIETSIKLPGEGIIITPGLSFMLSQQKEIDTLIVNGLFDFIQIDPATMSNI</sequence>
<dbReference type="AlphaFoldDB" id="A0A420I6Y6"/>
<keyword evidence="2" id="KW-1185">Reference proteome</keyword>
<dbReference type="Proteomes" id="UP000286134">
    <property type="component" value="Unassembled WGS sequence"/>
</dbReference>